<evidence type="ECO:0000256" key="1">
    <source>
        <dbReference type="SAM" id="Phobius"/>
    </source>
</evidence>
<keyword evidence="1" id="KW-0472">Membrane</keyword>
<keyword evidence="2" id="KW-1185">Reference proteome</keyword>
<name>A0A914YAV9_9BILA</name>
<dbReference type="WBParaSite" id="PSU_v2.g15901.t1">
    <property type="protein sequence ID" value="PSU_v2.g15901.t1"/>
    <property type="gene ID" value="PSU_v2.g15901"/>
</dbReference>
<protein>
    <submittedName>
        <fullName evidence="3">NADH dehydrogenase subunit 6</fullName>
    </submittedName>
</protein>
<keyword evidence="1" id="KW-0812">Transmembrane</keyword>
<feature type="transmembrane region" description="Helical" evidence="1">
    <location>
        <begin position="76"/>
        <end position="102"/>
    </location>
</feature>
<proteinExistence type="predicted"/>
<evidence type="ECO:0000313" key="2">
    <source>
        <dbReference type="Proteomes" id="UP000887577"/>
    </source>
</evidence>
<organism evidence="2 3">
    <name type="scientific">Panagrolaimus superbus</name>
    <dbReference type="NCBI Taxonomy" id="310955"/>
    <lineage>
        <taxon>Eukaryota</taxon>
        <taxon>Metazoa</taxon>
        <taxon>Ecdysozoa</taxon>
        <taxon>Nematoda</taxon>
        <taxon>Chromadorea</taxon>
        <taxon>Rhabditida</taxon>
        <taxon>Tylenchina</taxon>
        <taxon>Panagrolaimomorpha</taxon>
        <taxon>Panagrolaimoidea</taxon>
        <taxon>Panagrolaimidae</taxon>
        <taxon>Panagrolaimus</taxon>
    </lineage>
</organism>
<evidence type="ECO:0000313" key="3">
    <source>
        <dbReference type="WBParaSite" id="PSU_v2.g15901.t1"/>
    </source>
</evidence>
<accession>A0A914YAV9</accession>
<dbReference type="Proteomes" id="UP000887577">
    <property type="component" value="Unplaced"/>
</dbReference>
<dbReference type="AlphaFoldDB" id="A0A914YAV9"/>
<feature type="transmembrane region" description="Helical" evidence="1">
    <location>
        <begin position="12"/>
        <end position="34"/>
    </location>
</feature>
<dbReference type="PROSITE" id="PS51257">
    <property type="entry name" value="PROKAR_LIPOPROTEIN"/>
    <property type="match status" value="1"/>
</dbReference>
<sequence>MVARAFPEKASFIHPILCFIATLSLIIGCIIFGINKKEGWVWSDSPSTSNGVVIFKQGYNDVNLFPPRDFEYYNSIGVYIAVVAILLSIVSIVLSAAAAVMIGRGMKMNIGASSAPPPSSTSSGTRSS</sequence>
<reference evidence="3" key="1">
    <citation type="submission" date="2022-11" db="UniProtKB">
        <authorList>
            <consortium name="WormBaseParasite"/>
        </authorList>
    </citation>
    <scope>IDENTIFICATION</scope>
</reference>
<keyword evidence="1" id="KW-1133">Transmembrane helix</keyword>